<dbReference type="Proteomes" id="UP001256827">
    <property type="component" value="Chromosome"/>
</dbReference>
<dbReference type="InterPro" id="IPR011009">
    <property type="entry name" value="Kinase-like_dom_sf"/>
</dbReference>
<dbReference type="InterPro" id="IPR002575">
    <property type="entry name" value="Aminoglycoside_PTrfase"/>
</dbReference>
<feature type="domain" description="Aminoglycoside phosphotransferase" evidence="1">
    <location>
        <begin position="48"/>
        <end position="255"/>
    </location>
</feature>
<reference evidence="2 3" key="1">
    <citation type="submission" date="2023-09" db="EMBL/GenBank/DDBJ databases">
        <title>Complete Genome and Methylome dissection of Bacillus brevis NEB573 original source of BbsI restriction endonuclease.</title>
        <authorList>
            <person name="Fomenkov A."/>
            <person name="Roberts R.D."/>
        </authorList>
    </citation>
    <scope>NUCLEOTIDE SEQUENCE [LARGE SCALE GENOMIC DNA]</scope>
    <source>
        <strain evidence="2 3">NEB573</strain>
    </source>
</reference>
<dbReference type="SUPFAM" id="SSF56112">
    <property type="entry name" value="Protein kinase-like (PK-like)"/>
    <property type="match status" value="1"/>
</dbReference>
<dbReference type="EMBL" id="CP134050">
    <property type="protein sequence ID" value="WNC17032.1"/>
    <property type="molecule type" value="Genomic_DNA"/>
</dbReference>
<protein>
    <submittedName>
        <fullName evidence="2">Phosphotransferase</fullName>
    </submittedName>
</protein>
<name>A0ABY9TA96_BREBE</name>
<evidence type="ECO:0000313" key="2">
    <source>
        <dbReference type="EMBL" id="WNC17032.1"/>
    </source>
</evidence>
<evidence type="ECO:0000313" key="3">
    <source>
        <dbReference type="Proteomes" id="UP001256827"/>
    </source>
</evidence>
<sequence>MNTLIHMIEEEYELKIVRYEVMRDSGKSLVVVLHTPKAKYLGKSLFTTAERQDFILDAEEYLRKKGIAIPNVKRTKDRRRYIFWNRSPFLIQEWASGPMLALNSPARLRRTGSTLGKIHAASLGFSSPLSDDFNASSTWEEEYEKDLASMKLWKDQHAACTDSKHAMIVWHLPFFLIAGKIAADSLHHSSYFQKWKQLPCSEHFLCHGDFNNGNLLSTKQKITVIDWEDVRYDFPSKDISRVLSLLMRKDGDWDRHGFRQLMKGYLRENPLTRRQRHLLYVDLAFPHITERFLRQKQYLDMTENEIRQFLKREIKKSAYMLEKMRALE</sequence>
<dbReference type="Pfam" id="PF01636">
    <property type="entry name" value="APH"/>
    <property type="match status" value="1"/>
</dbReference>
<dbReference type="Gene3D" id="3.30.200.20">
    <property type="entry name" value="Phosphorylase Kinase, domain 1"/>
    <property type="match status" value="1"/>
</dbReference>
<dbReference type="Gene3D" id="3.90.1200.10">
    <property type="match status" value="1"/>
</dbReference>
<dbReference type="RefSeq" id="WP_310772343.1">
    <property type="nucleotide sequence ID" value="NZ_CP134050.1"/>
</dbReference>
<dbReference type="InterPro" id="IPR047175">
    <property type="entry name" value="CotS-like"/>
</dbReference>
<organism evidence="2 3">
    <name type="scientific">Brevibacillus brevis</name>
    <name type="common">Bacillus brevis</name>
    <dbReference type="NCBI Taxonomy" id="1393"/>
    <lineage>
        <taxon>Bacteria</taxon>
        <taxon>Bacillati</taxon>
        <taxon>Bacillota</taxon>
        <taxon>Bacilli</taxon>
        <taxon>Bacillales</taxon>
        <taxon>Paenibacillaceae</taxon>
        <taxon>Brevibacillus</taxon>
    </lineage>
</organism>
<evidence type="ECO:0000259" key="1">
    <source>
        <dbReference type="Pfam" id="PF01636"/>
    </source>
</evidence>
<proteinExistence type="predicted"/>
<accession>A0ABY9TA96</accession>
<keyword evidence="3" id="KW-1185">Reference proteome</keyword>
<dbReference type="PANTHER" id="PTHR39179">
    <property type="entry name" value="SPORE COAT PROTEIN I"/>
    <property type="match status" value="1"/>
</dbReference>
<dbReference type="PANTHER" id="PTHR39179:SF3">
    <property type="entry name" value="COTS-RELATED PROTEIN"/>
    <property type="match status" value="1"/>
</dbReference>
<gene>
    <name evidence="2" type="ORF">RGB73_12205</name>
</gene>